<protein>
    <submittedName>
        <fullName evidence="2">TolB protein, periplasmic protein involved in the tonb-independent uptake of group A colicins</fullName>
    </submittedName>
</protein>
<dbReference type="InterPro" id="IPR011042">
    <property type="entry name" value="6-blade_b-propeller_TolB-like"/>
</dbReference>
<evidence type="ECO:0000313" key="2">
    <source>
        <dbReference type="EMBL" id="VAW99769.1"/>
    </source>
</evidence>
<organism evidence="2">
    <name type="scientific">hydrothermal vent metagenome</name>
    <dbReference type="NCBI Taxonomy" id="652676"/>
    <lineage>
        <taxon>unclassified sequences</taxon>
        <taxon>metagenomes</taxon>
        <taxon>ecological metagenomes</taxon>
    </lineage>
</organism>
<proteinExistence type="inferred from homology"/>
<dbReference type="PROSITE" id="PS51257">
    <property type="entry name" value="PROKAR_LIPOPROTEIN"/>
    <property type="match status" value="1"/>
</dbReference>
<name>A0A3B1ANF8_9ZZZZ</name>
<dbReference type="SUPFAM" id="SSF82171">
    <property type="entry name" value="DPP6 N-terminal domain-like"/>
    <property type="match status" value="1"/>
</dbReference>
<reference evidence="2" key="1">
    <citation type="submission" date="2018-06" db="EMBL/GenBank/DDBJ databases">
        <authorList>
            <person name="Zhirakovskaya E."/>
        </authorList>
    </citation>
    <scope>NUCLEOTIDE SEQUENCE</scope>
</reference>
<comment type="similarity">
    <text evidence="1">Belongs to the TolB family.</text>
</comment>
<dbReference type="EMBL" id="UOFS01000040">
    <property type="protein sequence ID" value="VAW99769.1"/>
    <property type="molecule type" value="Genomic_DNA"/>
</dbReference>
<dbReference type="InterPro" id="IPR011659">
    <property type="entry name" value="WD40"/>
</dbReference>
<gene>
    <name evidence="2" type="ORF">MNBD_GAMMA22-2923</name>
</gene>
<dbReference type="Gene3D" id="2.120.10.30">
    <property type="entry name" value="TolB, C-terminal domain"/>
    <property type="match status" value="3"/>
</dbReference>
<dbReference type="AlphaFoldDB" id="A0A3B1ANF8"/>
<dbReference type="PANTHER" id="PTHR36842">
    <property type="entry name" value="PROTEIN TOLB HOMOLOG"/>
    <property type="match status" value="1"/>
</dbReference>
<evidence type="ECO:0000256" key="1">
    <source>
        <dbReference type="ARBA" id="ARBA00009820"/>
    </source>
</evidence>
<dbReference type="PANTHER" id="PTHR36842:SF1">
    <property type="entry name" value="PROTEIN TOLB"/>
    <property type="match status" value="1"/>
</dbReference>
<accession>A0A3B1ANF8</accession>
<sequence length="435" mass="46319">MKNIKLTTKLSHYFIFLLLISLFSCGGGGSTAETNGQDTLITPVGDLSGDWQVVGTDSSATPSCNGVGFDLTVTISQSGNNLTVTNFRASTLKGIISGNTFSFSGSYAEGVGTTTITSSSSMISADCNQFTGNDSWSWADGTFICTGTSSYTGTRINSTSCTGGGQVNNKPIRLTSTASGGSSSPDMGADGMKIVFHSSPKGNNDIWIMDADGNNPLALTNTPENEGHAHLNSNSSQVVFWSERTGQREIWKMNSDGSGQTQLTFSSINNASNGGAAWSPDDTKIVFRSFQNNNDDIWIMDANGTNPNQITTNAANDSSPQFSPDGTQIVFTSTRAGNNDIWMMDVDGSNPVPLTTNAAIDKQPHFSADGTKIIFETNRAGNFDLWIMNRDGLSKTQITSNSANDTKGDFNSDASFIFFGSNRSGNNEIWTKKIQ</sequence>
<dbReference type="Pfam" id="PF07676">
    <property type="entry name" value="PD40"/>
    <property type="match status" value="3"/>
</dbReference>